<evidence type="ECO:0000313" key="3">
    <source>
        <dbReference type="EMBL" id="AWL07921.1"/>
    </source>
</evidence>
<reference evidence="4" key="1">
    <citation type="submission" date="2018-05" db="EMBL/GenBank/DDBJ databases">
        <title>Pseudarcicella sp. HME7025 Genome sequencing and assembly.</title>
        <authorList>
            <person name="Kim H."/>
            <person name="Kang H."/>
            <person name="Joh K."/>
        </authorList>
    </citation>
    <scope>NUCLEOTIDE SEQUENCE [LARGE SCALE GENOMIC DNA]</scope>
    <source>
        <strain evidence="4">HME7025</strain>
    </source>
</reference>
<dbReference type="RefSeq" id="WP_109321702.1">
    <property type="nucleotide sequence ID" value="NZ_CP029346.1"/>
</dbReference>
<dbReference type="AlphaFoldDB" id="A0A2S2DR97"/>
<dbReference type="CDD" id="cd20736">
    <property type="entry name" value="PoNe_Nuclease"/>
    <property type="match status" value="1"/>
</dbReference>
<evidence type="ECO:0000256" key="2">
    <source>
        <dbReference type="HAMAP-Rule" id="MF_00048"/>
    </source>
</evidence>
<organism evidence="3 4">
    <name type="scientific">Aquirufa nivalisilvae</name>
    <dbReference type="NCBI Taxonomy" id="2516557"/>
    <lineage>
        <taxon>Bacteria</taxon>
        <taxon>Pseudomonadati</taxon>
        <taxon>Bacteroidota</taxon>
        <taxon>Cytophagia</taxon>
        <taxon>Cytophagales</taxon>
        <taxon>Flectobacillaceae</taxon>
        <taxon>Aquirufa</taxon>
    </lineage>
</organism>
<dbReference type="Gene3D" id="3.40.1350.10">
    <property type="match status" value="1"/>
</dbReference>
<protein>
    <recommendedName>
        <fullName evidence="2">UPF0102 protein HME7025_00036</fullName>
    </recommendedName>
</protein>
<evidence type="ECO:0000313" key="4">
    <source>
        <dbReference type="Proteomes" id="UP000245468"/>
    </source>
</evidence>
<dbReference type="Pfam" id="PF02021">
    <property type="entry name" value="UPF0102"/>
    <property type="match status" value="1"/>
</dbReference>
<dbReference type="HAMAP" id="MF_00048">
    <property type="entry name" value="UPF0102"/>
    <property type="match status" value="1"/>
</dbReference>
<gene>
    <name evidence="3" type="ORF">HME7025_00036</name>
</gene>
<sequence>MAKHLKLGKQAERVAEEYLRRNHYQILDKNYRTGKAEVDIIAQIHQTLVFIEVKSLRRTRFGFPEEQINNHKINMLSEAANQYQIDRKWDKEIRFDSISITFLPQATKLEHFEDAFL</sequence>
<dbReference type="PANTHER" id="PTHR34039:SF1">
    <property type="entry name" value="UPF0102 PROTEIN YRAN"/>
    <property type="match status" value="1"/>
</dbReference>
<dbReference type="EMBL" id="CP029346">
    <property type="protein sequence ID" value="AWL07921.1"/>
    <property type="molecule type" value="Genomic_DNA"/>
</dbReference>
<comment type="similarity">
    <text evidence="1 2">Belongs to the UPF0102 family.</text>
</comment>
<accession>A0A2S2DR97</accession>
<evidence type="ECO:0000256" key="1">
    <source>
        <dbReference type="ARBA" id="ARBA00006738"/>
    </source>
</evidence>
<proteinExistence type="inferred from homology"/>
<dbReference type="KEGG" id="psez:HME7025_00036"/>
<dbReference type="OrthoDB" id="9802516at2"/>
<dbReference type="InterPro" id="IPR011335">
    <property type="entry name" value="Restrct_endonuc-II-like"/>
</dbReference>
<dbReference type="Proteomes" id="UP000245468">
    <property type="component" value="Chromosome"/>
</dbReference>
<dbReference type="InterPro" id="IPR003509">
    <property type="entry name" value="UPF0102_YraN-like"/>
</dbReference>
<dbReference type="InterPro" id="IPR011856">
    <property type="entry name" value="tRNA_endonuc-like_dom_sf"/>
</dbReference>
<keyword evidence="4" id="KW-1185">Reference proteome</keyword>
<name>A0A2S2DR97_9BACT</name>
<dbReference type="SUPFAM" id="SSF52980">
    <property type="entry name" value="Restriction endonuclease-like"/>
    <property type="match status" value="1"/>
</dbReference>
<dbReference type="PANTHER" id="PTHR34039">
    <property type="entry name" value="UPF0102 PROTEIN YRAN"/>
    <property type="match status" value="1"/>
</dbReference>
<dbReference type="GO" id="GO:0003676">
    <property type="term" value="F:nucleic acid binding"/>
    <property type="evidence" value="ECO:0007669"/>
    <property type="project" value="InterPro"/>
</dbReference>